<organism evidence="2 3">
    <name type="scientific">Plastoroseomonas arctica</name>
    <dbReference type="NCBI Taxonomy" id="1509237"/>
    <lineage>
        <taxon>Bacteria</taxon>
        <taxon>Pseudomonadati</taxon>
        <taxon>Pseudomonadota</taxon>
        <taxon>Alphaproteobacteria</taxon>
        <taxon>Acetobacterales</taxon>
        <taxon>Acetobacteraceae</taxon>
        <taxon>Plastoroseomonas</taxon>
    </lineage>
</organism>
<dbReference type="RefSeq" id="WP_211874644.1">
    <property type="nucleotide sequence ID" value="NZ_JAAEDH010000012.1"/>
</dbReference>
<feature type="transmembrane region" description="Helical" evidence="1">
    <location>
        <begin position="20"/>
        <end position="38"/>
    </location>
</feature>
<dbReference type="Proteomes" id="UP001196068">
    <property type="component" value="Unassembled WGS sequence"/>
</dbReference>
<proteinExistence type="predicted"/>
<dbReference type="AlphaFoldDB" id="A0AAF1JX22"/>
<accession>A0AAF1JX22</accession>
<keyword evidence="3" id="KW-1185">Reference proteome</keyword>
<name>A0AAF1JX22_9PROT</name>
<gene>
    <name evidence="2" type="ORF">GXW79_12055</name>
</gene>
<evidence type="ECO:0000256" key="1">
    <source>
        <dbReference type="SAM" id="Phobius"/>
    </source>
</evidence>
<reference evidence="2" key="2">
    <citation type="journal article" date="2021" name="Syst. Appl. Microbiol.">
        <title>Roseomonas hellenica sp. nov., isolated from roots of wild-growing Alkanna tinctoria.</title>
        <authorList>
            <person name="Rat A."/>
            <person name="Naranjo H.D."/>
            <person name="Lebbe L."/>
            <person name="Cnockaert M."/>
            <person name="Krigas N."/>
            <person name="Grigoriadou K."/>
            <person name="Maloupa E."/>
            <person name="Willems A."/>
        </authorList>
    </citation>
    <scope>NUCLEOTIDE SEQUENCE</scope>
    <source>
        <strain evidence="2">LMG 28251</strain>
    </source>
</reference>
<keyword evidence="1" id="KW-0472">Membrane</keyword>
<evidence type="ECO:0000313" key="3">
    <source>
        <dbReference type="Proteomes" id="UP001196068"/>
    </source>
</evidence>
<protein>
    <submittedName>
        <fullName evidence="2">Uncharacterized protein</fullName>
    </submittedName>
</protein>
<comment type="caution">
    <text evidence="2">The sequence shown here is derived from an EMBL/GenBank/DDBJ whole genome shotgun (WGS) entry which is preliminary data.</text>
</comment>
<sequence>MLTFGLGEGATIIWPESRILSAHVPVMVVAVAITAVVSNRRGYCAKYS</sequence>
<keyword evidence="1" id="KW-0812">Transmembrane</keyword>
<reference evidence="2" key="1">
    <citation type="submission" date="2020-01" db="EMBL/GenBank/DDBJ databases">
        <authorList>
            <person name="Rat A."/>
        </authorList>
    </citation>
    <scope>NUCLEOTIDE SEQUENCE</scope>
    <source>
        <strain evidence="2">LMG 28251</strain>
    </source>
</reference>
<evidence type="ECO:0000313" key="2">
    <source>
        <dbReference type="EMBL" id="MBR0655807.1"/>
    </source>
</evidence>
<keyword evidence="1" id="KW-1133">Transmembrane helix</keyword>
<dbReference type="EMBL" id="JAAEDH010000012">
    <property type="protein sequence ID" value="MBR0655807.1"/>
    <property type="molecule type" value="Genomic_DNA"/>
</dbReference>